<dbReference type="Proteomes" id="UP000216446">
    <property type="component" value="Unassembled WGS sequence"/>
</dbReference>
<dbReference type="RefSeq" id="WP_094545568.1">
    <property type="nucleotide sequence ID" value="NZ_MQWB01000001.1"/>
</dbReference>
<evidence type="ECO:0000313" key="4">
    <source>
        <dbReference type="EMBL" id="OZC01912.1"/>
    </source>
</evidence>
<keyword evidence="2" id="KW-0472">Membrane</keyword>
<feature type="transmembrane region" description="Helical" evidence="2">
    <location>
        <begin position="12"/>
        <end position="31"/>
    </location>
</feature>
<keyword evidence="2" id="KW-1133">Transmembrane helix</keyword>
<dbReference type="NCBIfam" id="TIGR00229">
    <property type="entry name" value="sensory_box"/>
    <property type="match status" value="1"/>
</dbReference>
<dbReference type="AlphaFoldDB" id="A0A259TVW4"/>
<dbReference type="OrthoDB" id="9813903at2"/>
<evidence type="ECO:0000256" key="2">
    <source>
        <dbReference type="SAM" id="Phobius"/>
    </source>
</evidence>
<feature type="region of interest" description="Disordered" evidence="1">
    <location>
        <begin position="549"/>
        <end position="584"/>
    </location>
</feature>
<keyword evidence="5" id="KW-1185">Reference proteome</keyword>
<dbReference type="InParanoid" id="A0A259TVW4"/>
<sequence>MTAPTPAVRAALVAAFVVVIVGVLAVVLHLLRVDHEAETAAARGVEARAATLAAALATDGSGGSLADRFDALASLDWPAGLALLDASGEIVSASDPAMAEVTPWSQAALTPGAIVVSRGDSRVAVAVRALGQSGQSLGVVQYVEPAGGTWGVLGIALALAALVLGAVAALAWYAGPRATAVLSVTAERMAANREGDPRTQVVAATRVLGPLATSLEPLANRLLAYRSDLSDASRQVAALLQINPHYVVIATFDGEIIEANPSFYAATGLSHEVVRGGSVDLLRDIFPLGPLLEVADRSDRENSSIQGIEYELVDWEGRQLPVLVSLRAVTVRRRKAVLIQATDVSTQKRLERQVAAFSDSLELMVDQRVAALSAGRTTLRQLIDRASVVLASFDAAGITIRWNGAAQTLTGRMQADAAGFHAAVATLGLTEKEAASLARWFWSDAEHPFVATSSFEVESGESVERRMVWRRVRNAEPGQTDSRTLVGVEVPDSLPIQELPAEAPRPSAIPHAPLASRHARAGGYVFEATMDEAPTPEAIAEEEAWIRRLSSDKPDAFGGGGRRRQPPPGGGTWVARGPGGDGIA</sequence>
<comment type="caution">
    <text evidence="4">The sequence shown here is derived from an EMBL/GenBank/DDBJ whole genome shotgun (WGS) entry which is preliminary data.</text>
</comment>
<organism evidence="4 5">
    <name type="scientific">Rubricoccus marinus</name>
    <dbReference type="NCBI Taxonomy" id="716817"/>
    <lineage>
        <taxon>Bacteria</taxon>
        <taxon>Pseudomonadati</taxon>
        <taxon>Rhodothermota</taxon>
        <taxon>Rhodothermia</taxon>
        <taxon>Rhodothermales</taxon>
        <taxon>Rubricoccaceae</taxon>
        <taxon>Rubricoccus</taxon>
    </lineage>
</organism>
<evidence type="ECO:0000313" key="5">
    <source>
        <dbReference type="Proteomes" id="UP000216446"/>
    </source>
</evidence>
<accession>A0A259TVW4</accession>
<dbReference type="Pfam" id="PF13426">
    <property type="entry name" value="PAS_9"/>
    <property type="match status" value="1"/>
</dbReference>
<dbReference type="SUPFAM" id="SSF55785">
    <property type="entry name" value="PYP-like sensor domain (PAS domain)"/>
    <property type="match status" value="2"/>
</dbReference>
<reference evidence="4 5" key="1">
    <citation type="submission" date="2016-11" db="EMBL/GenBank/DDBJ databases">
        <title>Study of marine rhodopsin-containing bacteria.</title>
        <authorList>
            <person name="Yoshizawa S."/>
            <person name="Kumagai Y."/>
            <person name="Kogure K."/>
        </authorList>
    </citation>
    <scope>NUCLEOTIDE SEQUENCE [LARGE SCALE GENOMIC DNA]</scope>
    <source>
        <strain evidence="4 5">SG-29</strain>
    </source>
</reference>
<dbReference type="InterPro" id="IPR035965">
    <property type="entry name" value="PAS-like_dom_sf"/>
</dbReference>
<gene>
    <name evidence="4" type="ORF">BSZ36_02260</name>
</gene>
<protein>
    <recommendedName>
        <fullName evidence="3">PAS domain-containing protein</fullName>
    </recommendedName>
</protein>
<dbReference type="PROSITE" id="PS50112">
    <property type="entry name" value="PAS"/>
    <property type="match status" value="1"/>
</dbReference>
<feature type="domain" description="PAS" evidence="3">
    <location>
        <begin position="375"/>
        <end position="419"/>
    </location>
</feature>
<proteinExistence type="predicted"/>
<dbReference type="CDD" id="cd00130">
    <property type="entry name" value="PAS"/>
    <property type="match status" value="1"/>
</dbReference>
<dbReference type="EMBL" id="MQWB01000001">
    <property type="protein sequence ID" value="OZC01912.1"/>
    <property type="molecule type" value="Genomic_DNA"/>
</dbReference>
<feature type="transmembrane region" description="Helical" evidence="2">
    <location>
        <begin position="150"/>
        <end position="174"/>
    </location>
</feature>
<evidence type="ECO:0000256" key="1">
    <source>
        <dbReference type="SAM" id="MobiDB-lite"/>
    </source>
</evidence>
<name>A0A259TVW4_9BACT</name>
<dbReference type="Gene3D" id="3.30.450.20">
    <property type="entry name" value="PAS domain"/>
    <property type="match status" value="1"/>
</dbReference>
<keyword evidence="2" id="KW-0812">Transmembrane</keyword>
<evidence type="ECO:0000259" key="3">
    <source>
        <dbReference type="PROSITE" id="PS50112"/>
    </source>
</evidence>
<dbReference type="InterPro" id="IPR000014">
    <property type="entry name" value="PAS"/>
</dbReference>